<dbReference type="PANTHER" id="PTHR11088">
    <property type="entry name" value="TRNA DIMETHYLALLYLTRANSFERASE"/>
    <property type="match status" value="1"/>
</dbReference>
<evidence type="ECO:0000256" key="3">
    <source>
        <dbReference type="ARBA" id="ARBA00005842"/>
    </source>
</evidence>
<evidence type="ECO:0000256" key="9">
    <source>
        <dbReference type="ARBA" id="ARBA00049563"/>
    </source>
</evidence>
<feature type="site" description="Interaction with substrate tRNA" evidence="10">
    <location>
        <position position="123"/>
    </location>
</feature>
<protein>
    <recommendedName>
        <fullName evidence="10">tRNA dimethylallyltransferase</fullName>
        <ecNumber evidence="10">2.5.1.75</ecNumber>
    </recommendedName>
    <alternativeName>
        <fullName evidence="10">Dimethylallyl diphosphate:tRNA dimethylallyltransferase</fullName>
        <shortName evidence="10">DMAPP:tRNA dimethylallyltransferase</shortName>
        <shortName evidence="10">DMATase</shortName>
    </alternativeName>
    <alternativeName>
        <fullName evidence="10">Isopentenyl-diphosphate:tRNA isopentenyltransferase</fullName>
        <shortName evidence="10">IPP transferase</shortName>
        <shortName evidence="10">IPPT</shortName>
        <shortName evidence="10">IPTase</shortName>
    </alternativeName>
</protein>
<dbReference type="EMBL" id="CP113524">
    <property type="protein sequence ID" value="WAJ22047.1"/>
    <property type="molecule type" value="Genomic_DNA"/>
</dbReference>
<dbReference type="RefSeq" id="WP_024835929.1">
    <property type="nucleotide sequence ID" value="NZ_CP113524.1"/>
</dbReference>
<dbReference type="InterPro" id="IPR008144">
    <property type="entry name" value="Guanylate_kin-like_dom"/>
</dbReference>
<dbReference type="Gene3D" id="1.10.20.140">
    <property type="match status" value="1"/>
</dbReference>
<comment type="catalytic activity">
    <reaction evidence="9 10">
        <text>adenosine(37) in tRNA + dimethylallyl diphosphate = N(6)-dimethylallyladenosine(37) in tRNA + diphosphate</text>
        <dbReference type="Rhea" id="RHEA:26482"/>
        <dbReference type="Rhea" id="RHEA-COMP:10162"/>
        <dbReference type="Rhea" id="RHEA-COMP:10375"/>
        <dbReference type="ChEBI" id="CHEBI:33019"/>
        <dbReference type="ChEBI" id="CHEBI:57623"/>
        <dbReference type="ChEBI" id="CHEBI:74411"/>
        <dbReference type="ChEBI" id="CHEBI:74415"/>
        <dbReference type="EC" id="2.5.1.75"/>
    </reaction>
</comment>
<feature type="binding site" evidence="10">
    <location>
        <begin position="9"/>
        <end position="16"/>
    </location>
    <ligand>
        <name>ATP</name>
        <dbReference type="ChEBI" id="CHEBI:30616"/>
    </ligand>
</feature>
<dbReference type="InterPro" id="IPR039657">
    <property type="entry name" value="Dimethylallyltransferase"/>
</dbReference>
<keyword evidence="5 10" id="KW-0819">tRNA processing</keyword>
<sequence length="320" mass="36926">MKPLIILTGPTAVGKTALSIRLAKAIGGEIISADSMQVYRRMDIGSAKITKEEMMGIPHHLIDVLEPDEEFNVTVFQKLAKAAVEEIYSRGNIPIVAGGTGFYIQALLNDIDFTENGEDTSIRDELEALAKEKGAEYLHGMLLAIDPESAEQIHANNKKRVIRAIEYYRQTGERISEHNKRERQKESPYDFLYYVVNTDRDILYQRIDQRVDEMMKQGLVEEVKELKDSGCTRDMVSMQGLGYKEILDHLQGECTLSDAVYLLKRDTRHFAKRQITWFKRERDVKWLNLPDFNNDMDKVLETMIQEINETYGLEKKEQWK</sequence>
<gene>
    <name evidence="10 12" type="primary">miaA</name>
    <name evidence="12" type="ORF">OW255_10665</name>
</gene>
<proteinExistence type="inferred from homology"/>
<evidence type="ECO:0000256" key="7">
    <source>
        <dbReference type="ARBA" id="ARBA00022840"/>
    </source>
</evidence>
<keyword evidence="4 10" id="KW-0808">Transferase</keyword>
<accession>A0ABY7A940</accession>
<keyword evidence="7 10" id="KW-0067">ATP-binding</keyword>
<dbReference type="Proteomes" id="UP001163115">
    <property type="component" value="Chromosome"/>
</dbReference>
<dbReference type="InterPro" id="IPR027417">
    <property type="entry name" value="P-loop_NTPase"/>
</dbReference>
<name>A0ABY7A940_9FIRM</name>
<evidence type="ECO:0000256" key="5">
    <source>
        <dbReference type="ARBA" id="ARBA00022694"/>
    </source>
</evidence>
<dbReference type="InterPro" id="IPR018022">
    <property type="entry name" value="IPT"/>
</dbReference>
<dbReference type="EC" id="2.5.1.75" evidence="10"/>
<keyword evidence="6 10" id="KW-0547">Nucleotide-binding</keyword>
<feature type="domain" description="Guanylate kinase-like" evidence="11">
    <location>
        <begin position="2"/>
        <end position="212"/>
    </location>
</feature>
<dbReference type="Pfam" id="PF01715">
    <property type="entry name" value="IPPT"/>
    <property type="match status" value="1"/>
</dbReference>
<dbReference type="Gene3D" id="3.40.50.300">
    <property type="entry name" value="P-loop containing nucleotide triphosphate hydrolases"/>
    <property type="match status" value="1"/>
</dbReference>
<evidence type="ECO:0000313" key="12">
    <source>
        <dbReference type="EMBL" id="WAJ22047.1"/>
    </source>
</evidence>
<keyword evidence="13" id="KW-1185">Reference proteome</keyword>
<evidence type="ECO:0000313" key="13">
    <source>
        <dbReference type="Proteomes" id="UP001163115"/>
    </source>
</evidence>
<evidence type="ECO:0000259" key="11">
    <source>
        <dbReference type="PROSITE" id="PS50052"/>
    </source>
</evidence>
<evidence type="ECO:0000256" key="4">
    <source>
        <dbReference type="ARBA" id="ARBA00022679"/>
    </source>
</evidence>
<evidence type="ECO:0000256" key="6">
    <source>
        <dbReference type="ARBA" id="ARBA00022741"/>
    </source>
</evidence>
<evidence type="ECO:0000256" key="2">
    <source>
        <dbReference type="ARBA" id="ARBA00003213"/>
    </source>
</evidence>
<evidence type="ECO:0000256" key="10">
    <source>
        <dbReference type="HAMAP-Rule" id="MF_00185"/>
    </source>
</evidence>
<dbReference type="SUPFAM" id="SSF52540">
    <property type="entry name" value="P-loop containing nucleoside triphosphate hydrolases"/>
    <property type="match status" value="2"/>
</dbReference>
<evidence type="ECO:0000256" key="1">
    <source>
        <dbReference type="ARBA" id="ARBA00001946"/>
    </source>
</evidence>
<keyword evidence="8 10" id="KW-0460">Magnesium</keyword>
<comment type="caution">
    <text evidence="10">Lacks conserved residue(s) required for the propagation of feature annotation.</text>
</comment>
<feature type="binding site" evidence="10">
    <location>
        <begin position="11"/>
        <end position="16"/>
    </location>
    <ligand>
        <name>substrate</name>
    </ligand>
</feature>
<dbReference type="NCBIfam" id="TIGR00174">
    <property type="entry name" value="miaA"/>
    <property type="match status" value="1"/>
</dbReference>
<comment type="subunit">
    <text evidence="10">Monomer.</text>
</comment>
<dbReference type="PANTHER" id="PTHR11088:SF60">
    <property type="entry name" value="TRNA DIMETHYLALLYLTRANSFERASE"/>
    <property type="match status" value="1"/>
</dbReference>
<reference evidence="12" key="1">
    <citation type="submission" date="2022-11" db="EMBL/GenBank/DDBJ databases">
        <title>Lacrimispora xylanolytica sy1, complete genome.</title>
        <authorList>
            <person name="Choi S."/>
        </authorList>
    </citation>
    <scope>NUCLEOTIDE SEQUENCE</scope>
    <source>
        <strain evidence="12">Sy1</strain>
    </source>
</reference>
<comment type="function">
    <text evidence="2 10">Catalyzes the transfer of a dimethylallyl group onto the adenine at position 37 in tRNAs that read codons beginning with uridine, leading to the formation of N6-(dimethylallyl)adenosine (i(6)A).</text>
</comment>
<comment type="cofactor">
    <cofactor evidence="1 10">
        <name>Mg(2+)</name>
        <dbReference type="ChEBI" id="CHEBI:18420"/>
    </cofactor>
</comment>
<organism evidence="12 13">
    <name type="scientific">Lacrimispora xylanolytica</name>
    <dbReference type="NCBI Taxonomy" id="29375"/>
    <lineage>
        <taxon>Bacteria</taxon>
        <taxon>Bacillati</taxon>
        <taxon>Bacillota</taxon>
        <taxon>Clostridia</taxon>
        <taxon>Lachnospirales</taxon>
        <taxon>Lachnospiraceae</taxon>
        <taxon>Lacrimispora</taxon>
    </lineage>
</organism>
<comment type="similarity">
    <text evidence="3 10">Belongs to the IPP transferase family.</text>
</comment>
<dbReference type="HAMAP" id="MF_00185">
    <property type="entry name" value="IPP_trans"/>
    <property type="match status" value="1"/>
</dbReference>
<dbReference type="GO" id="GO:0052381">
    <property type="term" value="F:tRNA dimethylallyltransferase activity"/>
    <property type="evidence" value="ECO:0007669"/>
    <property type="project" value="UniProtKB-EC"/>
</dbReference>
<feature type="site" description="Interaction with substrate tRNA" evidence="10">
    <location>
        <position position="100"/>
    </location>
</feature>
<feature type="region of interest" description="Interaction with substrate tRNA" evidence="10">
    <location>
        <begin position="34"/>
        <end position="37"/>
    </location>
</feature>
<evidence type="ECO:0000256" key="8">
    <source>
        <dbReference type="ARBA" id="ARBA00022842"/>
    </source>
</evidence>
<dbReference type="PROSITE" id="PS50052">
    <property type="entry name" value="GUANYLATE_KINASE_2"/>
    <property type="match status" value="1"/>
</dbReference>